<comment type="subcellular location">
    <subcellularLocation>
        <location evidence="1">Membrane</location>
        <topology evidence="1">Multi-pass membrane protein</topology>
    </subcellularLocation>
</comment>
<dbReference type="PANTHER" id="PTHR11003:SF334">
    <property type="entry name" value="FI03418P"/>
    <property type="match status" value="1"/>
</dbReference>
<dbReference type="Proteomes" id="UP000279833">
    <property type="component" value="Unassembled WGS sequence"/>
</dbReference>
<keyword evidence="6 9" id="KW-0472">Membrane</keyword>
<proteinExistence type="predicted"/>
<evidence type="ECO:0000256" key="8">
    <source>
        <dbReference type="SAM" id="MobiDB-lite"/>
    </source>
</evidence>
<evidence type="ECO:0000256" key="9">
    <source>
        <dbReference type="SAM" id="Phobius"/>
    </source>
</evidence>
<dbReference type="Gene3D" id="1.10.287.70">
    <property type="match status" value="1"/>
</dbReference>
<keyword evidence="3 9" id="KW-0812">Transmembrane</keyword>
<evidence type="ECO:0000256" key="7">
    <source>
        <dbReference type="ARBA" id="ARBA00023303"/>
    </source>
</evidence>
<feature type="transmembrane region" description="Helical" evidence="9">
    <location>
        <begin position="43"/>
        <end position="64"/>
    </location>
</feature>
<dbReference type="AlphaFoldDB" id="A0A183KSL9"/>
<name>A0A183KSL9_9TREM</name>
<keyword evidence="2" id="KW-0813">Transport</keyword>
<dbReference type="InterPro" id="IPR003280">
    <property type="entry name" value="2pore_dom_K_chnl"/>
</dbReference>
<keyword evidence="4 9" id="KW-1133">Transmembrane helix</keyword>
<feature type="domain" description="Potassium channel" evidence="10">
    <location>
        <begin position="48"/>
        <end position="91"/>
    </location>
</feature>
<dbReference type="InterPro" id="IPR013099">
    <property type="entry name" value="K_chnl_dom"/>
</dbReference>
<evidence type="ECO:0000313" key="12">
    <source>
        <dbReference type="Proteomes" id="UP000279833"/>
    </source>
</evidence>
<protein>
    <submittedName>
        <fullName evidence="13">Ion_trans_2 domain-containing protein</fullName>
    </submittedName>
</protein>
<accession>A0A183KSL9</accession>
<evidence type="ECO:0000256" key="3">
    <source>
        <dbReference type="ARBA" id="ARBA00022692"/>
    </source>
</evidence>
<keyword evidence="7" id="KW-0407">Ion channel</keyword>
<evidence type="ECO:0000313" key="11">
    <source>
        <dbReference type="EMBL" id="VDP64799.1"/>
    </source>
</evidence>
<gene>
    <name evidence="11" type="ORF">SCUD_LOCUS18056</name>
</gene>
<keyword evidence="5" id="KW-0406">Ion transport</keyword>
<dbReference type="STRING" id="6186.A0A183KSL9"/>
<evidence type="ECO:0000256" key="4">
    <source>
        <dbReference type="ARBA" id="ARBA00022989"/>
    </source>
</evidence>
<feature type="region of interest" description="Disordered" evidence="8">
    <location>
        <begin position="13"/>
        <end position="36"/>
    </location>
</feature>
<dbReference type="GO" id="GO:0015271">
    <property type="term" value="F:outward rectifier potassium channel activity"/>
    <property type="evidence" value="ECO:0007669"/>
    <property type="project" value="TreeGrafter"/>
</dbReference>
<dbReference type="SUPFAM" id="SSF81324">
    <property type="entry name" value="Voltage-gated potassium channels"/>
    <property type="match status" value="1"/>
</dbReference>
<evidence type="ECO:0000256" key="5">
    <source>
        <dbReference type="ARBA" id="ARBA00023065"/>
    </source>
</evidence>
<evidence type="ECO:0000256" key="1">
    <source>
        <dbReference type="ARBA" id="ARBA00004141"/>
    </source>
</evidence>
<dbReference type="GO" id="GO:0022841">
    <property type="term" value="F:potassium ion leak channel activity"/>
    <property type="evidence" value="ECO:0007669"/>
    <property type="project" value="TreeGrafter"/>
</dbReference>
<reference evidence="13" key="1">
    <citation type="submission" date="2016-06" db="UniProtKB">
        <authorList>
            <consortium name="WormBaseParasite"/>
        </authorList>
    </citation>
    <scope>IDENTIFICATION</scope>
</reference>
<dbReference type="WBParaSite" id="SCUD_0001805901-mRNA-1">
    <property type="protein sequence ID" value="SCUD_0001805901-mRNA-1"/>
    <property type="gene ID" value="SCUD_0001805901"/>
</dbReference>
<dbReference type="GO" id="GO:0005886">
    <property type="term" value="C:plasma membrane"/>
    <property type="evidence" value="ECO:0007669"/>
    <property type="project" value="TreeGrafter"/>
</dbReference>
<evidence type="ECO:0000256" key="6">
    <source>
        <dbReference type="ARBA" id="ARBA00023136"/>
    </source>
</evidence>
<feature type="transmembrane region" description="Helical" evidence="9">
    <location>
        <begin position="70"/>
        <end position="89"/>
    </location>
</feature>
<reference evidence="11 12" key="2">
    <citation type="submission" date="2018-11" db="EMBL/GenBank/DDBJ databases">
        <authorList>
            <consortium name="Pathogen Informatics"/>
        </authorList>
    </citation>
    <scope>NUCLEOTIDE SEQUENCE [LARGE SCALE GENOMIC DNA]</scope>
    <source>
        <strain evidence="11">Dakar</strain>
        <strain evidence="12">Dakar, Senegal</strain>
    </source>
</reference>
<organism evidence="13">
    <name type="scientific">Schistosoma curassoni</name>
    <dbReference type="NCBI Taxonomy" id="6186"/>
    <lineage>
        <taxon>Eukaryota</taxon>
        <taxon>Metazoa</taxon>
        <taxon>Spiralia</taxon>
        <taxon>Lophotrochozoa</taxon>
        <taxon>Platyhelminthes</taxon>
        <taxon>Trematoda</taxon>
        <taxon>Digenea</taxon>
        <taxon>Strigeidida</taxon>
        <taxon>Schistosomatoidea</taxon>
        <taxon>Schistosomatidae</taxon>
        <taxon>Schistosoma</taxon>
    </lineage>
</organism>
<evidence type="ECO:0000313" key="13">
    <source>
        <dbReference type="WBParaSite" id="SCUD_0001805901-mRNA-1"/>
    </source>
</evidence>
<evidence type="ECO:0000256" key="2">
    <source>
        <dbReference type="ARBA" id="ARBA00022448"/>
    </source>
</evidence>
<dbReference type="PANTHER" id="PTHR11003">
    <property type="entry name" value="POTASSIUM CHANNEL, SUBFAMILY K"/>
    <property type="match status" value="1"/>
</dbReference>
<sequence>MNDSKKSLELIKVQSNTQDDYDDDYESDDEDENAEEDKLHVPLTVSVIVLSIYTLIGAVIFPAWEDWSTANAAYFSFITISTIGFGDLVPGNGRFTEVNSFIHLTTFFVKKKETKYSRITCVAF</sequence>
<dbReference type="Pfam" id="PF07885">
    <property type="entry name" value="Ion_trans_2"/>
    <property type="match status" value="1"/>
</dbReference>
<keyword evidence="12" id="KW-1185">Reference proteome</keyword>
<dbReference type="GO" id="GO:0030322">
    <property type="term" value="P:stabilization of membrane potential"/>
    <property type="evidence" value="ECO:0007669"/>
    <property type="project" value="TreeGrafter"/>
</dbReference>
<evidence type="ECO:0000259" key="10">
    <source>
        <dbReference type="Pfam" id="PF07885"/>
    </source>
</evidence>
<feature type="compositionally biased region" description="Acidic residues" evidence="8">
    <location>
        <begin position="19"/>
        <end position="35"/>
    </location>
</feature>
<dbReference type="EMBL" id="UZAK01040564">
    <property type="protein sequence ID" value="VDP64799.1"/>
    <property type="molecule type" value="Genomic_DNA"/>
</dbReference>